<accession>A0A0A9D3N6</accession>
<reference evidence="1" key="1">
    <citation type="submission" date="2014-09" db="EMBL/GenBank/DDBJ databases">
        <authorList>
            <person name="Magalhaes I.L.F."/>
            <person name="Oliveira U."/>
            <person name="Santos F.R."/>
            <person name="Vidigal T.H.D.A."/>
            <person name="Brescovit A.D."/>
            <person name="Santos A.J."/>
        </authorList>
    </citation>
    <scope>NUCLEOTIDE SEQUENCE</scope>
    <source>
        <tissue evidence="1">Shoot tissue taken approximately 20 cm above the soil surface</tissue>
    </source>
</reference>
<protein>
    <submittedName>
        <fullName evidence="1">Uncharacterized protein</fullName>
    </submittedName>
</protein>
<dbReference type="EMBL" id="GBRH01216587">
    <property type="protein sequence ID" value="JAD81308.1"/>
    <property type="molecule type" value="Transcribed_RNA"/>
</dbReference>
<proteinExistence type="predicted"/>
<sequence>MRTPMNVTSVGSILASRIDEKNSSASLPLPLLAIPFIKAVHVHEFFTGIDSNASTALSMHPHFA</sequence>
<reference evidence="1" key="2">
    <citation type="journal article" date="2015" name="Data Brief">
        <title>Shoot transcriptome of the giant reed, Arundo donax.</title>
        <authorList>
            <person name="Barrero R.A."/>
            <person name="Guerrero F.D."/>
            <person name="Moolhuijzen P."/>
            <person name="Goolsby J.A."/>
            <person name="Tidwell J."/>
            <person name="Bellgard S.E."/>
            <person name="Bellgard M.I."/>
        </authorList>
    </citation>
    <scope>NUCLEOTIDE SEQUENCE</scope>
    <source>
        <tissue evidence="1">Shoot tissue taken approximately 20 cm above the soil surface</tissue>
    </source>
</reference>
<dbReference type="AlphaFoldDB" id="A0A0A9D3N6"/>
<organism evidence="1">
    <name type="scientific">Arundo donax</name>
    <name type="common">Giant reed</name>
    <name type="synonym">Donax arundinaceus</name>
    <dbReference type="NCBI Taxonomy" id="35708"/>
    <lineage>
        <taxon>Eukaryota</taxon>
        <taxon>Viridiplantae</taxon>
        <taxon>Streptophyta</taxon>
        <taxon>Embryophyta</taxon>
        <taxon>Tracheophyta</taxon>
        <taxon>Spermatophyta</taxon>
        <taxon>Magnoliopsida</taxon>
        <taxon>Liliopsida</taxon>
        <taxon>Poales</taxon>
        <taxon>Poaceae</taxon>
        <taxon>PACMAD clade</taxon>
        <taxon>Arundinoideae</taxon>
        <taxon>Arundineae</taxon>
        <taxon>Arundo</taxon>
    </lineage>
</organism>
<name>A0A0A9D3N6_ARUDO</name>
<evidence type="ECO:0000313" key="1">
    <source>
        <dbReference type="EMBL" id="JAD81308.1"/>
    </source>
</evidence>